<dbReference type="AlphaFoldDB" id="A0A5J5JY18"/>
<feature type="compositionally biased region" description="Pro residues" evidence="6">
    <location>
        <begin position="264"/>
        <end position="278"/>
    </location>
</feature>
<keyword evidence="7" id="KW-0472">Membrane</keyword>
<organism evidence="9 10">
    <name type="scientific">Microbispora cellulosiformans</name>
    <dbReference type="NCBI Taxonomy" id="2614688"/>
    <lineage>
        <taxon>Bacteria</taxon>
        <taxon>Bacillati</taxon>
        <taxon>Actinomycetota</taxon>
        <taxon>Actinomycetes</taxon>
        <taxon>Streptosporangiales</taxon>
        <taxon>Streptosporangiaceae</taxon>
        <taxon>Microbispora</taxon>
    </lineage>
</organism>
<dbReference type="InterPro" id="IPR011009">
    <property type="entry name" value="Kinase-like_dom_sf"/>
</dbReference>
<evidence type="ECO:0000313" key="9">
    <source>
        <dbReference type="EMBL" id="KAA9375219.1"/>
    </source>
</evidence>
<evidence type="ECO:0000256" key="2">
    <source>
        <dbReference type="ARBA" id="ARBA00022741"/>
    </source>
</evidence>
<dbReference type="PANTHER" id="PTHR43289">
    <property type="entry name" value="MITOGEN-ACTIVATED PROTEIN KINASE KINASE KINASE 20-RELATED"/>
    <property type="match status" value="1"/>
</dbReference>
<feature type="region of interest" description="Disordered" evidence="6">
    <location>
        <begin position="338"/>
        <end position="363"/>
    </location>
</feature>
<dbReference type="PANTHER" id="PTHR43289:SF34">
    <property type="entry name" value="SERINE_THREONINE-PROTEIN KINASE YBDM-RELATED"/>
    <property type="match status" value="1"/>
</dbReference>
<feature type="binding site" evidence="5">
    <location>
        <position position="26"/>
    </location>
    <ligand>
        <name>ATP</name>
        <dbReference type="ChEBI" id="CHEBI:30616"/>
    </ligand>
</feature>
<dbReference type="InterPro" id="IPR013519">
    <property type="entry name" value="Int_alpha_beta-p"/>
</dbReference>
<feature type="region of interest" description="Disordered" evidence="6">
    <location>
        <begin position="231"/>
        <end position="282"/>
    </location>
</feature>
<dbReference type="PROSITE" id="PS00108">
    <property type="entry name" value="PROTEIN_KINASE_ST"/>
    <property type="match status" value="1"/>
</dbReference>
<feature type="compositionally biased region" description="Low complexity" evidence="6">
    <location>
        <begin position="570"/>
        <end position="582"/>
    </location>
</feature>
<dbReference type="Gene3D" id="1.10.510.10">
    <property type="entry name" value="Transferase(Phosphotransferase) domain 1"/>
    <property type="match status" value="1"/>
</dbReference>
<evidence type="ECO:0000256" key="4">
    <source>
        <dbReference type="ARBA" id="ARBA00022840"/>
    </source>
</evidence>
<keyword evidence="10" id="KW-1185">Reference proteome</keyword>
<dbReference type="SUPFAM" id="SSF56112">
    <property type="entry name" value="Protein kinase-like (PK-like)"/>
    <property type="match status" value="1"/>
</dbReference>
<gene>
    <name evidence="9" type="ORF">F5972_27990</name>
</gene>
<dbReference type="SMART" id="SM00191">
    <property type="entry name" value="Int_alpha"/>
    <property type="match status" value="6"/>
</dbReference>
<evidence type="ECO:0000256" key="6">
    <source>
        <dbReference type="SAM" id="MobiDB-lite"/>
    </source>
</evidence>
<dbReference type="InterPro" id="IPR008271">
    <property type="entry name" value="Ser/Thr_kinase_AS"/>
</dbReference>
<keyword evidence="7" id="KW-1133">Transmembrane helix</keyword>
<dbReference type="PROSITE" id="PS51470">
    <property type="entry name" value="FG_GAP"/>
    <property type="match status" value="2"/>
</dbReference>
<feature type="region of interest" description="Disordered" evidence="6">
    <location>
        <begin position="428"/>
        <end position="452"/>
    </location>
</feature>
<feature type="region of interest" description="Disordered" evidence="6">
    <location>
        <begin position="488"/>
        <end position="623"/>
    </location>
</feature>
<proteinExistence type="predicted"/>
<feature type="domain" description="Protein kinase" evidence="8">
    <location>
        <begin position="1"/>
        <end position="257"/>
    </location>
</feature>
<dbReference type="Proteomes" id="UP000327011">
    <property type="component" value="Unassembled WGS sequence"/>
</dbReference>
<dbReference type="GO" id="GO:0004674">
    <property type="term" value="F:protein serine/threonine kinase activity"/>
    <property type="evidence" value="ECO:0007669"/>
    <property type="project" value="TreeGrafter"/>
</dbReference>
<dbReference type="SMART" id="SM00220">
    <property type="entry name" value="S_TKc"/>
    <property type="match status" value="1"/>
</dbReference>
<dbReference type="Gene3D" id="3.30.200.20">
    <property type="entry name" value="Phosphorylase Kinase, domain 1"/>
    <property type="match status" value="1"/>
</dbReference>
<accession>A0A5J5JY18</accession>
<dbReference type="GO" id="GO:0005524">
    <property type="term" value="F:ATP binding"/>
    <property type="evidence" value="ECO:0007669"/>
    <property type="project" value="UniProtKB-UniRule"/>
</dbReference>
<evidence type="ECO:0000256" key="7">
    <source>
        <dbReference type="SAM" id="Phobius"/>
    </source>
</evidence>
<dbReference type="InterPro" id="IPR017441">
    <property type="entry name" value="Protein_kinase_ATP_BS"/>
</dbReference>
<reference evidence="9 10" key="1">
    <citation type="submission" date="2019-09" db="EMBL/GenBank/DDBJ databases">
        <title>Screening of Novel Bioactive Compounds from Soil-Associated.</title>
        <authorList>
            <person name="Gong X."/>
        </authorList>
    </citation>
    <scope>NUCLEOTIDE SEQUENCE [LARGE SCALE GENOMIC DNA]</scope>
    <source>
        <strain evidence="9 10">Gxj-6</strain>
    </source>
</reference>
<keyword evidence="2 5" id="KW-0547">Nucleotide-binding</keyword>
<dbReference type="CDD" id="cd14014">
    <property type="entry name" value="STKc_PknB_like"/>
    <property type="match status" value="1"/>
</dbReference>
<dbReference type="SUPFAM" id="SSF69318">
    <property type="entry name" value="Integrin alpha N-terminal domain"/>
    <property type="match status" value="2"/>
</dbReference>
<dbReference type="Gene3D" id="2.130.10.130">
    <property type="entry name" value="Integrin alpha, N-terminal"/>
    <property type="match status" value="2"/>
</dbReference>
<keyword evidence="3 9" id="KW-0418">Kinase</keyword>
<comment type="caution">
    <text evidence="9">The sequence shown here is derived from an EMBL/GenBank/DDBJ whole genome shotgun (WGS) entry which is preliminary data.</text>
</comment>
<evidence type="ECO:0000313" key="10">
    <source>
        <dbReference type="Proteomes" id="UP000327011"/>
    </source>
</evidence>
<keyword evidence="1" id="KW-0808">Transferase</keyword>
<protein>
    <submittedName>
        <fullName evidence="9">Protein kinase</fullName>
    </submittedName>
</protein>
<dbReference type="InterPro" id="IPR028994">
    <property type="entry name" value="Integrin_alpha_N"/>
</dbReference>
<evidence type="ECO:0000256" key="5">
    <source>
        <dbReference type="PROSITE-ProRule" id="PRU10141"/>
    </source>
</evidence>
<dbReference type="PROSITE" id="PS00107">
    <property type="entry name" value="PROTEIN_KINASE_ATP"/>
    <property type="match status" value="1"/>
</dbReference>
<name>A0A5J5JY18_9ACTN</name>
<feature type="region of interest" description="Disordered" evidence="6">
    <location>
        <begin position="1022"/>
        <end position="1048"/>
    </location>
</feature>
<dbReference type="InterPro" id="IPR000719">
    <property type="entry name" value="Prot_kinase_dom"/>
</dbReference>
<dbReference type="EMBL" id="VYTZ01000012">
    <property type="protein sequence ID" value="KAA9375219.1"/>
    <property type="molecule type" value="Genomic_DNA"/>
</dbReference>
<keyword evidence="4 5" id="KW-0067">ATP-binding</keyword>
<sequence length="1058" mass="105805">MGRIGSGGMGTVYMGVSPEGRHVAVKVIRAGRSGDSGFTARFTSEVEHARAVASFCTAQVLGHGETPDGRPYMVTEYIPGTPLDRHIATDGPLEPGTLHGVAFGVAAALTAIHAAGLVHRDLKPSNVILSMSGPRVIDFGISRAVDATHGHTGTDELVGTPGWWAPEQLRGLPVTPAADVFTWGCLVAYAATGHHPFGEGDPMVLAHRLLESAPDLGTLPAPLDRLVRRALDREPRNRPTSQELLLDLVGSRPDPTTQVIEGPWDPPGLPSGPRPSGPRPRRRTGRLLALVASAVALAIVAGLAVGLLTSRSGGPPPASRASDVGRRIEIGDVQVVVPPPACHPPTGAAPAGSGAADGGTADGGAARAAVLSASAADGAEVEGRVVGAGEGDGRVVGLGAAEDGEADDGLVCRIDWIMLNMGGADAEPAGPPDLLDDRSVPHHPRASRSVPATLAPGAMVTLSAEYALPSGRTAARLDGSFVAHTPVVHVRLPPPGDAYGKPPGEGPRRAAPEPAPVNPAAGTAASVSPAQASPDPRSPGRESPGPVNTASVSPDPVNPASGGTPDAAREATGATAATPLDEAGADAGGGDCARAGPADFDGDGFDDAVVTDPLAPSPDSTAVGSGRLYLLRGGPPSTSAPVVTAFDAAAPGWTARAAHIDGDRCLDLVVSTPYAYGGAGQVQAHGAGVAYVYWGGPDFGTPGAPRTELRAPEARTDAHFGWSLAVSDPSPGIGLAAPTPVNGATESGAGAQGVVVVGAPHEDADGKVDSGAVYVYRFTGRSPGTPQRITQDSPGVPGGSQPGDMFGWSLALGRLGGAAGPLDLAVGAPFEDQEENGQADTGAVTVIYDVVTRPWAYQGAGWSISGLTGDLPSHPGDRLGYSLAYGAGHLAAGAPGADPYDTRDAGAVLLFQAAGPGPRFVRLLGAQAEAGERGRFGFSLALAGSSLLAGAPGQALPGVPEAGAVHVIPLTGPPGRVVLREDRPAPYDHLGWSVGGTTDGRVLAGAPDAGVTGAAIYTTIPSAEASSGSGPSPGPGERMVLPGPDGADTLDFGAAVAG</sequence>
<dbReference type="PROSITE" id="PS50011">
    <property type="entry name" value="PROTEIN_KINASE_DOM"/>
    <property type="match status" value="1"/>
</dbReference>
<evidence type="ECO:0000256" key="1">
    <source>
        <dbReference type="ARBA" id="ARBA00022679"/>
    </source>
</evidence>
<feature type="transmembrane region" description="Helical" evidence="7">
    <location>
        <begin position="287"/>
        <end position="308"/>
    </location>
</feature>
<dbReference type="RefSeq" id="WP_150937532.1">
    <property type="nucleotide sequence ID" value="NZ_VYTZ01000012.1"/>
</dbReference>
<evidence type="ECO:0000256" key="3">
    <source>
        <dbReference type="ARBA" id="ARBA00022777"/>
    </source>
</evidence>
<evidence type="ECO:0000259" key="8">
    <source>
        <dbReference type="PROSITE" id="PS50011"/>
    </source>
</evidence>
<dbReference type="Pfam" id="PF00069">
    <property type="entry name" value="Pkinase"/>
    <property type="match status" value="1"/>
</dbReference>
<keyword evidence="7" id="KW-0812">Transmembrane</keyword>